<evidence type="ECO:0000256" key="5">
    <source>
        <dbReference type="ARBA" id="ARBA00022505"/>
    </source>
</evidence>
<keyword evidence="7 13" id="KW-0560">Oxidoreductase</keyword>
<dbReference type="Gene3D" id="2.40.40.20">
    <property type="match status" value="1"/>
</dbReference>
<feature type="compositionally biased region" description="Low complexity" evidence="11">
    <location>
        <begin position="853"/>
        <end position="868"/>
    </location>
</feature>
<dbReference type="SUPFAM" id="SSF53706">
    <property type="entry name" value="Formate dehydrogenase/DMSO reductase, domains 1-3"/>
    <property type="match status" value="1"/>
</dbReference>
<dbReference type="Pfam" id="PF04879">
    <property type="entry name" value="Molybdop_Fe4S4"/>
    <property type="match status" value="1"/>
</dbReference>
<dbReference type="InterPro" id="IPR050123">
    <property type="entry name" value="Prok_molybdopt-oxidoreductase"/>
</dbReference>
<evidence type="ECO:0000256" key="1">
    <source>
        <dbReference type="ARBA" id="ARBA00001942"/>
    </source>
</evidence>
<dbReference type="Gene3D" id="2.20.25.90">
    <property type="entry name" value="ADC-like domains"/>
    <property type="match status" value="1"/>
</dbReference>
<keyword evidence="9" id="KW-0411">Iron-sulfur</keyword>
<dbReference type="GO" id="GO:0045333">
    <property type="term" value="P:cellular respiration"/>
    <property type="evidence" value="ECO:0007669"/>
    <property type="project" value="UniProtKB-ARBA"/>
</dbReference>
<keyword evidence="4" id="KW-0004">4Fe-4S</keyword>
<dbReference type="Gene3D" id="3.40.228.10">
    <property type="entry name" value="Dimethylsulfoxide Reductase, domain 2"/>
    <property type="match status" value="1"/>
</dbReference>
<dbReference type="PROSITE" id="PS51669">
    <property type="entry name" value="4FE4S_MOW_BIS_MGD"/>
    <property type="match status" value="1"/>
</dbReference>
<dbReference type="InterPro" id="IPR009010">
    <property type="entry name" value="Asp_de-COase-like_dom_sf"/>
</dbReference>
<comment type="cofactor">
    <cofactor evidence="2">
        <name>[4Fe-4S] cluster</name>
        <dbReference type="ChEBI" id="CHEBI:49883"/>
    </cofactor>
</comment>
<keyword evidence="8" id="KW-0408">Iron</keyword>
<evidence type="ECO:0000259" key="12">
    <source>
        <dbReference type="PROSITE" id="PS51669"/>
    </source>
</evidence>
<comment type="similarity">
    <text evidence="3">Belongs to the prokaryotic molybdopterin-containing oxidoreductase family. NasA/NapA/NarB subfamily.</text>
</comment>
<keyword evidence="6" id="KW-0479">Metal-binding</keyword>
<feature type="domain" description="4Fe-4S Mo/W bis-MGD-type" evidence="12">
    <location>
        <begin position="6"/>
        <end position="62"/>
    </location>
</feature>
<evidence type="ECO:0000256" key="9">
    <source>
        <dbReference type="ARBA" id="ARBA00023014"/>
    </source>
</evidence>
<dbReference type="KEGG" id="paby:Ga0080574_TMP1161"/>
<dbReference type="CDD" id="cd02791">
    <property type="entry name" value="MopB_CT_Nitrate-R-NapA-like"/>
    <property type="match status" value="1"/>
</dbReference>
<dbReference type="Pfam" id="PF00384">
    <property type="entry name" value="Molybdopterin"/>
    <property type="match status" value="1"/>
</dbReference>
<dbReference type="InterPro" id="IPR006656">
    <property type="entry name" value="Mopterin_OxRdtase"/>
</dbReference>
<dbReference type="EC" id="1.7.1.1" evidence="13"/>
<dbReference type="GO" id="GO:0051539">
    <property type="term" value="F:4 iron, 4 sulfur cluster binding"/>
    <property type="evidence" value="ECO:0007669"/>
    <property type="project" value="UniProtKB-KW"/>
</dbReference>
<dbReference type="PANTHER" id="PTHR43105">
    <property type="entry name" value="RESPIRATORY NITRATE REDUCTASE"/>
    <property type="match status" value="1"/>
</dbReference>
<dbReference type="CDD" id="cd02754">
    <property type="entry name" value="MopB_Nitrate-R-NapA-like"/>
    <property type="match status" value="1"/>
</dbReference>
<evidence type="ECO:0000256" key="2">
    <source>
        <dbReference type="ARBA" id="ARBA00001966"/>
    </source>
</evidence>
<protein>
    <submittedName>
        <fullName evidence="13">Assimilatory nitrate reductase (NADH) alpha subunit apoprotein</fullName>
        <ecNumber evidence="13">1.7.1.1</ecNumber>
    </submittedName>
</protein>
<gene>
    <name evidence="13" type="ORF">Ga0080574_TMP1161</name>
</gene>
<dbReference type="InterPro" id="IPR006655">
    <property type="entry name" value="Mopterin_OxRdtase_prok_CS"/>
</dbReference>
<evidence type="ECO:0000313" key="13">
    <source>
        <dbReference type="EMBL" id="APZ51495.1"/>
    </source>
</evidence>
<keyword evidence="10" id="KW-0534">Nitrate assimilation</keyword>
<dbReference type="GO" id="GO:0046872">
    <property type="term" value="F:metal ion binding"/>
    <property type="evidence" value="ECO:0007669"/>
    <property type="project" value="UniProtKB-KW"/>
</dbReference>
<keyword evidence="14" id="KW-1185">Reference proteome</keyword>
<proteinExistence type="inferred from homology"/>
<keyword evidence="5" id="KW-0500">Molybdenum</keyword>
<dbReference type="InterPro" id="IPR006657">
    <property type="entry name" value="MoPterin_dinucl-bd_dom"/>
</dbReference>
<dbReference type="EMBL" id="CP015093">
    <property type="protein sequence ID" value="APZ51495.1"/>
    <property type="molecule type" value="Genomic_DNA"/>
</dbReference>
<feature type="region of interest" description="Disordered" evidence="11">
    <location>
        <begin position="973"/>
        <end position="1027"/>
    </location>
</feature>
<dbReference type="GO" id="GO:0016020">
    <property type="term" value="C:membrane"/>
    <property type="evidence" value="ECO:0007669"/>
    <property type="project" value="TreeGrafter"/>
</dbReference>
<dbReference type="InterPro" id="IPR041957">
    <property type="entry name" value="CT_Nitrate-R-NapA-like"/>
</dbReference>
<dbReference type="GO" id="GO:0009703">
    <property type="term" value="F:nitrate reductase (NADH) activity"/>
    <property type="evidence" value="ECO:0007669"/>
    <property type="project" value="UniProtKB-EC"/>
</dbReference>
<feature type="compositionally biased region" description="Low complexity" evidence="11">
    <location>
        <begin position="909"/>
        <end position="924"/>
    </location>
</feature>
<dbReference type="PANTHER" id="PTHR43105:SF9">
    <property type="entry name" value="NADPH-FE(3+) OXIDOREDUCTASE SUBUNIT ALPHA"/>
    <property type="match status" value="1"/>
</dbReference>
<dbReference type="AlphaFoldDB" id="A0A1P8UQ19"/>
<dbReference type="STRING" id="1250539.Ga0080574_TMP1161"/>
<dbReference type="GO" id="GO:1990204">
    <property type="term" value="C:oxidoreductase complex"/>
    <property type="evidence" value="ECO:0007669"/>
    <property type="project" value="UniProtKB-ARBA"/>
</dbReference>
<evidence type="ECO:0000256" key="6">
    <source>
        <dbReference type="ARBA" id="ARBA00022723"/>
    </source>
</evidence>
<evidence type="ECO:0000256" key="3">
    <source>
        <dbReference type="ARBA" id="ARBA00008747"/>
    </source>
</evidence>
<evidence type="ECO:0000256" key="11">
    <source>
        <dbReference type="SAM" id="MobiDB-lite"/>
    </source>
</evidence>
<evidence type="ECO:0000256" key="4">
    <source>
        <dbReference type="ARBA" id="ARBA00022485"/>
    </source>
</evidence>
<accession>A0A1P8UQ19</accession>
<dbReference type="GO" id="GO:0043546">
    <property type="term" value="F:molybdopterin cofactor binding"/>
    <property type="evidence" value="ECO:0007669"/>
    <property type="project" value="InterPro"/>
</dbReference>
<feature type="compositionally biased region" description="Low complexity" evidence="11">
    <location>
        <begin position="886"/>
        <end position="895"/>
    </location>
</feature>
<dbReference type="Gene3D" id="3.40.50.740">
    <property type="match status" value="1"/>
</dbReference>
<dbReference type="Proteomes" id="UP000187059">
    <property type="component" value="Chromosome"/>
</dbReference>
<name>A0A1P8UQ19_9RHOB</name>
<evidence type="ECO:0000256" key="10">
    <source>
        <dbReference type="ARBA" id="ARBA00023063"/>
    </source>
</evidence>
<feature type="compositionally biased region" description="Polar residues" evidence="11">
    <location>
        <begin position="823"/>
        <end position="833"/>
    </location>
</feature>
<dbReference type="Pfam" id="PF01568">
    <property type="entry name" value="Molydop_binding"/>
    <property type="match status" value="1"/>
</dbReference>
<sequence length="1088" mass="116220">MKADRVCEIRSTCPYCGVGCGVCLSADAAGGLEVRGDPDHPANFGKLCSKGSALGETVGLEGRLLAPRVGGTDTDWDSALSLVAGRFKEIIEQHGPESVGFYVSGQLLTEDYYVANKLMKGYIGAANIDTNSRLCMASTVAGHRRAFGTDTVPGTYEDLEEADLVVLVGSNLAWCHPVLYQRILRARKKRPEMKLVVIDPRRTASCDGADMHLALKAGTDAALFNGLLCAIHDAGAVDKHFVTHVNGFDETLAAASSDRDAVTGLSDDDLRAFYDLWIRTEKAVTVFSQGVNQSSSGTDKVNTILNCHLATGRIGLPGMGPFSVTGQPNAMGGREVGGLANMLACHLELENADHRAAVHEFWGSPAIAQGPGLKAVEMFRAAGEGRIKALWIIHTNPAVSMPDADAVRRAIADCEFVVVSDITAETDTARLADVLLPASAWGEKEGTVTGSDRLISRQRAALPAPGQARPDWDILAEIGRRMGWYEAFDYASPAEIFREYAALSGVAGKLGRDFDISGKAEMDDRAYDTMAPFHWPQSAGRRGGRFFADGKFYHPDGKARMVPVRYRPPEAKQAPRYPFRFNTGRIRDQWHTMTRTARSPRLAAHLAEPFLDLHPGDAARLGISHADLVRVESPEGRAILRARLTDAQQPGDVFAPMHWTGETAPCARVDALVAAVTDPVSGQPESKASVVAVTKFQAAWYGFAVSSRAMTPRSAYWARARTRAGWRAELAGSTQPEDWEAEARALFGLPDAEAQTLIDRRRGLARIAFHRDGQLLAALFAGPQPVAVKRDFLATLPGSDAPDALTGQPPPTGPTPARWSARVSMSGSTPSSRQSRRKVSSASTRSARRWRRAAIAAPAGPSWRRSSPAPRPWKRRNEPWRPCPHAGARAGALARADPRQGRRRHAADAVGRGRPACGGRAADAPADEGRDCRGDRGLCRRCAGQPAVAAATGARLAQLRGGAHARPALVPALGAAGGDGRPQRAAARMERRRPRGARRAGGGGHPGGRDTRSGRAAAQPPRHRLSAAGDALSAALQTARVARGAASALLHQHGLPDAESGPRQGQRAGRVPPLLPAVAGRCRADPRA</sequence>
<dbReference type="SUPFAM" id="SSF50692">
    <property type="entry name" value="ADC-like"/>
    <property type="match status" value="1"/>
</dbReference>
<feature type="region of interest" description="Disordered" evidence="11">
    <location>
        <begin position="799"/>
        <end position="931"/>
    </location>
</feature>
<feature type="region of interest" description="Disordered" evidence="11">
    <location>
        <begin position="1052"/>
        <end position="1088"/>
    </location>
</feature>
<evidence type="ECO:0000256" key="8">
    <source>
        <dbReference type="ARBA" id="ARBA00023004"/>
    </source>
</evidence>
<dbReference type="InterPro" id="IPR006963">
    <property type="entry name" value="Mopterin_OxRdtase_4Fe-4S_dom"/>
</dbReference>
<dbReference type="SMART" id="SM00926">
    <property type="entry name" value="Molybdop_Fe4S4"/>
    <property type="match status" value="1"/>
</dbReference>
<evidence type="ECO:0000256" key="7">
    <source>
        <dbReference type="ARBA" id="ARBA00023002"/>
    </source>
</evidence>
<evidence type="ECO:0000313" key="14">
    <source>
        <dbReference type="Proteomes" id="UP000187059"/>
    </source>
</evidence>
<dbReference type="GO" id="GO:0042128">
    <property type="term" value="P:nitrate assimilation"/>
    <property type="evidence" value="ECO:0007669"/>
    <property type="project" value="UniProtKB-KW"/>
</dbReference>
<organism evidence="13 14">
    <name type="scientific">Salipiger abyssi</name>
    <dbReference type="NCBI Taxonomy" id="1250539"/>
    <lineage>
        <taxon>Bacteria</taxon>
        <taxon>Pseudomonadati</taxon>
        <taxon>Pseudomonadota</taxon>
        <taxon>Alphaproteobacteria</taxon>
        <taxon>Rhodobacterales</taxon>
        <taxon>Roseobacteraceae</taxon>
        <taxon>Salipiger</taxon>
    </lineage>
</organism>
<dbReference type="PROSITE" id="PS00490">
    <property type="entry name" value="MOLYBDOPTERIN_PROK_2"/>
    <property type="match status" value="1"/>
</dbReference>
<reference evidence="13 14" key="1">
    <citation type="submission" date="2016-04" db="EMBL/GenBank/DDBJ databases">
        <title>Deep-sea bacteria in the southern Pacific.</title>
        <authorList>
            <person name="Tang K."/>
        </authorList>
    </citation>
    <scope>NUCLEOTIDE SEQUENCE [LARGE SCALE GENOMIC DNA]</scope>
    <source>
        <strain evidence="13 14">JLT2014</strain>
    </source>
</reference>
<dbReference type="PROSITE" id="PS00932">
    <property type="entry name" value="MOLYBDOPTERIN_PROK_3"/>
    <property type="match status" value="1"/>
</dbReference>
<comment type="cofactor">
    <cofactor evidence="1">
        <name>Mo-bis(molybdopterin guanine dinucleotide)</name>
        <dbReference type="ChEBI" id="CHEBI:60539"/>
    </cofactor>
</comment>